<dbReference type="Proteomes" id="UP000221168">
    <property type="component" value="Unassembled WGS sequence"/>
</dbReference>
<evidence type="ECO:0000313" key="2">
    <source>
        <dbReference type="EMBL" id="PHP69031.1"/>
    </source>
</evidence>
<evidence type="ECO:0000313" key="3">
    <source>
        <dbReference type="Proteomes" id="UP000221168"/>
    </source>
</evidence>
<dbReference type="AlphaFoldDB" id="A0A2G1QU64"/>
<dbReference type="InterPro" id="IPR036873">
    <property type="entry name" value="Rhodanese-like_dom_sf"/>
</dbReference>
<dbReference type="Gene3D" id="3.40.250.10">
    <property type="entry name" value="Rhodanese-like domain"/>
    <property type="match status" value="1"/>
</dbReference>
<protein>
    <submittedName>
        <fullName evidence="2">Sulfurtransferase</fullName>
    </submittedName>
</protein>
<dbReference type="Pfam" id="PF00581">
    <property type="entry name" value="Rhodanese"/>
    <property type="match status" value="1"/>
</dbReference>
<dbReference type="GO" id="GO:0016740">
    <property type="term" value="F:transferase activity"/>
    <property type="evidence" value="ECO:0007669"/>
    <property type="project" value="UniProtKB-KW"/>
</dbReference>
<gene>
    <name evidence="2" type="ORF">CSC94_03370</name>
</gene>
<accession>A0A2G1QU64</accession>
<dbReference type="SUPFAM" id="SSF52821">
    <property type="entry name" value="Rhodanese/Cell cycle control phosphatase"/>
    <property type="match status" value="1"/>
</dbReference>
<evidence type="ECO:0000259" key="1">
    <source>
        <dbReference type="PROSITE" id="PS50206"/>
    </source>
</evidence>
<dbReference type="PANTHER" id="PTHR43031:SF1">
    <property type="entry name" value="PYRIDINE NUCLEOTIDE-DISULPHIDE OXIDOREDUCTASE"/>
    <property type="match status" value="1"/>
</dbReference>
<dbReference type="InterPro" id="IPR050229">
    <property type="entry name" value="GlpE_sulfurtransferase"/>
</dbReference>
<name>A0A2G1QU64_9HYPH</name>
<keyword evidence="2" id="KW-0808">Transferase</keyword>
<feature type="domain" description="Rhodanese" evidence="1">
    <location>
        <begin position="22"/>
        <end position="110"/>
    </location>
</feature>
<dbReference type="PANTHER" id="PTHR43031">
    <property type="entry name" value="FAD-DEPENDENT OXIDOREDUCTASE"/>
    <property type="match status" value="1"/>
</dbReference>
<dbReference type="EMBL" id="PDVP01000001">
    <property type="protein sequence ID" value="PHP69031.1"/>
    <property type="molecule type" value="Genomic_DNA"/>
</dbReference>
<dbReference type="CDD" id="cd00158">
    <property type="entry name" value="RHOD"/>
    <property type="match status" value="1"/>
</dbReference>
<dbReference type="SMART" id="SM00450">
    <property type="entry name" value="RHOD"/>
    <property type="match status" value="1"/>
</dbReference>
<dbReference type="OrthoDB" id="9802991at2"/>
<proteinExistence type="predicted"/>
<organism evidence="2 3">
    <name type="scientific">Zhengella mangrovi</name>
    <dbReference type="NCBI Taxonomy" id="1982044"/>
    <lineage>
        <taxon>Bacteria</taxon>
        <taxon>Pseudomonadati</taxon>
        <taxon>Pseudomonadota</taxon>
        <taxon>Alphaproteobacteria</taxon>
        <taxon>Hyphomicrobiales</taxon>
        <taxon>Notoacmeibacteraceae</taxon>
        <taxon>Zhengella</taxon>
    </lineage>
</organism>
<dbReference type="InterPro" id="IPR001763">
    <property type="entry name" value="Rhodanese-like_dom"/>
</dbReference>
<sequence length="123" mass="13238">MTEPLMSQVENWTPQQVKQALDAGEIVLIDVRTPPEYMMEHIEGALLMPMSFFTPKSLPTQDGKRIVLHCGSGVRSGKMCEKMGAAGIAPLAHLEGGFAAWKAARLPYVGIEMSSGAPVKVNG</sequence>
<reference evidence="2 3" key="1">
    <citation type="submission" date="2017-10" db="EMBL/GenBank/DDBJ databases">
        <title>Sedimentibacterium mangrovi gen. nov., sp. nov., a novel member of family Phyllobacteriacea isolated from mangrove sediment.</title>
        <authorList>
            <person name="Liao H."/>
            <person name="Tian Y."/>
        </authorList>
    </citation>
    <scope>NUCLEOTIDE SEQUENCE [LARGE SCALE GENOMIC DNA]</scope>
    <source>
        <strain evidence="2 3">X9-2-2</strain>
    </source>
</reference>
<comment type="caution">
    <text evidence="2">The sequence shown here is derived from an EMBL/GenBank/DDBJ whole genome shotgun (WGS) entry which is preliminary data.</text>
</comment>
<dbReference type="PROSITE" id="PS50206">
    <property type="entry name" value="RHODANESE_3"/>
    <property type="match status" value="1"/>
</dbReference>
<keyword evidence="3" id="KW-1185">Reference proteome</keyword>